<evidence type="ECO:0000313" key="5">
    <source>
        <dbReference type="Proteomes" id="UP001642409"/>
    </source>
</evidence>
<evidence type="ECO:0000313" key="4">
    <source>
        <dbReference type="EMBL" id="CAL6089505.1"/>
    </source>
</evidence>
<evidence type="ECO:0000313" key="1">
    <source>
        <dbReference type="EMBL" id="CAI9955205.1"/>
    </source>
</evidence>
<gene>
    <name evidence="1" type="ORF">HINF_LOCUS42850</name>
    <name evidence="2" type="ORF">HINF_LOCUS42851</name>
    <name evidence="3" type="ORF">HINF_LOCUS64862</name>
    <name evidence="4" type="ORF">HINF_LOCUS64863</name>
</gene>
<dbReference type="EMBL" id="CAXDID020000420">
    <property type="protein sequence ID" value="CAL6089505.1"/>
    <property type="molecule type" value="Genomic_DNA"/>
</dbReference>
<name>A0AA86QE90_9EUKA</name>
<protein>
    <submittedName>
        <fullName evidence="3">Hypothetical_protein</fullName>
    </submittedName>
</protein>
<reference evidence="3 5" key="2">
    <citation type="submission" date="2024-07" db="EMBL/GenBank/DDBJ databases">
        <authorList>
            <person name="Akdeniz Z."/>
        </authorList>
    </citation>
    <scope>NUCLEOTIDE SEQUENCE [LARGE SCALE GENOMIC DNA]</scope>
</reference>
<organism evidence="2">
    <name type="scientific">Hexamita inflata</name>
    <dbReference type="NCBI Taxonomy" id="28002"/>
    <lineage>
        <taxon>Eukaryota</taxon>
        <taxon>Metamonada</taxon>
        <taxon>Diplomonadida</taxon>
        <taxon>Hexamitidae</taxon>
        <taxon>Hexamitinae</taxon>
        <taxon>Hexamita</taxon>
    </lineage>
</organism>
<dbReference type="EMBL" id="CAXDID020000420">
    <property type="protein sequence ID" value="CAL6089503.1"/>
    <property type="molecule type" value="Genomic_DNA"/>
</dbReference>
<comment type="caution">
    <text evidence="2">The sequence shown here is derived from an EMBL/GenBank/DDBJ whole genome shotgun (WGS) entry which is preliminary data.</text>
</comment>
<dbReference type="Proteomes" id="UP001642409">
    <property type="component" value="Unassembled WGS sequence"/>
</dbReference>
<dbReference type="EMBL" id="CATOUU010000861">
    <property type="protein sequence ID" value="CAI9955205.1"/>
    <property type="molecule type" value="Genomic_DNA"/>
</dbReference>
<keyword evidence="5" id="KW-1185">Reference proteome</keyword>
<evidence type="ECO:0000313" key="2">
    <source>
        <dbReference type="EMBL" id="CAI9955206.1"/>
    </source>
</evidence>
<proteinExistence type="predicted"/>
<dbReference type="AlphaFoldDB" id="A0AA86QE90"/>
<reference evidence="2" key="1">
    <citation type="submission" date="2023-06" db="EMBL/GenBank/DDBJ databases">
        <authorList>
            <person name="Kurt Z."/>
        </authorList>
    </citation>
    <scope>NUCLEOTIDE SEQUENCE</scope>
</reference>
<dbReference type="EMBL" id="CATOUU010000861">
    <property type="protein sequence ID" value="CAI9955206.1"/>
    <property type="molecule type" value="Genomic_DNA"/>
</dbReference>
<sequence length="283" mass="30890">MQILTRLVCTDPSPFSFGGLVAILSDTRLNVQQILYDCSQQYLTPFMKYSGYLIGKTVAVSNNINIQNLCFAQIMRSVTTFNSFGVCGFVEGNITITQTCIILNVSGKQLENFGTIGYLQRCVQSQFIDISINLNTYQNSTVSGHISPLISRSLSTNQIIQQVSIQNSSMKNSHSIGPLVDDSYNQNLSIQNCTVQNINIVITNGETSGGFIAWSINSTTSITDSKIVSLYIAYTGIYQAGLILGYNAGNNTISIQGCWSEGNNYVNEILINCANIVNTLKGC</sequence>
<accession>A0AA86QE90</accession>
<evidence type="ECO:0000313" key="3">
    <source>
        <dbReference type="EMBL" id="CAL6089503.1"/>
    </source>
</evidence>